<evidence type="ECO:0000256" key="5">
    <source>
        <dbReference type="ARBA" id="ARBA00023136"/>
    </source>
</evidence>
<feature type="domain" description="Major facilitator superfamily (MFS) profile" evidence="7">
    <location>
        <begin position="180"/>
        <end position="407"/>
    </location>
</feature>
<feature type="transmembrane region" description="Helical" evidence="6">
    <location>
        <begin position="341"/>
        <end position="366"/>
    </location>
</feature>
<reference evidence="8 9" key="1">
    <citation type="submission" date="2022-10" db="EMBL/GenBank/DDBJ databases">
        <title>Description of Fervidibacillus gen. nov. in the family Fervidibacillaceae fam. nov. with two species, Fervidibacillus albus sp. nov., and Fervidibacillus halotolerans sp. nov., isolated from tidal flat sediments.</title>
        <authorList>
            <person name="Kwon K.K."/>
            <person name="Yang S.-H."/>
        </authorList>
    </citation>
    <scope>NUCLEOTIDE SEQUENCE [LARGE SCALE GENOMIC DNA]</scope>
    <source>
        <strain evidence="8 9">DSM 23332</strain>
    </source>
</reference>
<comment type="caution">
    <text evidence="8">The sequence shown here is derived from an EMBL/GenBank/DDBJ whole genome shotgun (WGS) entry which is preliminary data.</text>
</comment>
<sequence>MNTKGQNKRGYLMLAVLWLAYVTFVMNWVAGSSLTPQITNTFFGGPVDPLISEVVNYSITTARVFANILAAVVIMRLGPKKAAGLSIGLLMMGLVAIYIPNYWGYIFARMIMAMGGSMIIVYMNPFVSNYIANQKVKLGINAANTATYNIGTFIVAVLFTLFAEQLVSDWKLTMTFFASITVILFIIWLLGAEDFKVEQPTGNTEAYGYKQAFKDGFIWRFGLAFASFLTLYVLSLVSFKNIFDQYTLLNGSVTNLFISSGAIVGTLAGIAIGNKGGPRKPTLLIVGICMVSSFALALAFANAIPVVSYILLTISGFFMFVQYPIFLNLPHELKNMTPQKLTIMFGLFWAIAYAGQTIANIIWSFILGNFGYVPSLFFFIAVASVYCFLIPTLPETRPKEIRLKKVA</sequence>
<keyword evidence="2" id="KW-0813">Transport</keyword>
<accession>A0ABT2WFV0</accession>
<feature type="transmembrane region" description="Helical" evidence="6">
    <location>
        <begin position="82"/>
        <end position="100"/>
    </location>
</feature>
<feature type="transmembrane region" description="Helical" evidence="6">
    <location>
        <begin position="251"/>
        <end position="271"/>
    </location>
</feature>
<protein>
    <submittedName>
        <fullName evidence="8">MFS transporter</fullName>
    </submittedName>
</protein>
<evidence type="ECO:0000256" key="4">
    <source>
        <dbReference type="ARBA" id="ARBA00022989"/>
    </source>
</evidence>
<feature type="transmembrane region" description="Helical" evidence="6">
    <location>
        <begin position="372"/>
        <end position="393"/>
    </location>
</feature>
<feature type="transmembrane region" description="Helical" evidence="6">
    <location>
        <begin position="217"/>
        <end position="239"/>
    </location>
</feature>
<feature type="transmembrane region" description="Helical" evidence="6">
    <location>
        <begin position="173"/>
        <end position="191"/>
    </location>
</feature>
<comment type="subcellular location">
    <subcellularLocation>
        <location evidence="1">Cell membrane</location>
        <topology evidence="1">Multi-pass membrane protein</topology>
    </subcellularLocation>
</comment>
<organism evidence="8 9">
    <name type="scientific">Pallidibacillus thermolactis</name>
    <dbReference type="NCBI Taxonomy" id="251051"/>
    <lineage>
        <taxon>Bacteria</taxon>
        <taxon>Bacillati</taxon>
        <taxon>Bacillota</taxon>
        <taxon>Bacilli</taxon>
        <taxon>Bacillales</taxon>
        <taxon>Bacillaceae</taxon>
        <taxon>Pallidibacillus</taxon>
    </lineage>
</organism>
<evidence type="ECO:0000256" key="3">
    <source>
        <dbReference type="ARBA" id="ARBA00022692"/>
    </source>
</evidence>
<keyword evidence="9" id="KW-1185">Reference proteome</keyword>
<keyword evidence="5 6" id="KW-0472">Membrane</keyword>
<evidence type="ECO:0000256" key="6">
    <source>
        <dbReference type="SAM" id="Phobius"/>
    </source>
</evidence>
<dbReference type="EMBL" id="JAOUSE010000017">
    <property type="protein sequence ID" value="MCU9594297.1"/>
    <property type="molecule type" value="Genomic_DNA"/>
</dbReference>
<feature type="transmembrane region" description="Helical" evidence="6">
    <location>
        <begin position="106"/>
        <end position="127"/>
    </location>
</feature>
<dbReference type="InterPro" id="IPR011701">
    <property type="entry name" value="MFS"/>
</dbReference>
<dbReference type="Gene3D" id="1.20.1250.20">
    <property type="entry name" value="MFS general substrate transporter like domains"/>
    <property type="match status" value="2"/>
</dbReference>
<evidence type="ECO:0000256" key="1">
    <source>
        <dbReference type="ARBA" id="ARBA00004651"/>
    </source>
</evidence>
<evidence type="ECO:0000313" key="8">
    <source>
        <dbReference type="EMBL" id="MCU9594297.1"/>
    </source>
</evidence>
<dbReference type="Proteomes" id="UP001208656">
    <property type="component" value="Unassembled WGS sequence"/>
</dbReference>
<dbReference type="RefSeq" id="WP_263061499.1">
    <property type="nucleotide sequence ID" value="NZ_JAOUSE010000017.1"/>
</dbReference>
<feature type="transmembrane region" description="Helical" evidence="6">
    <location>
        <begin position="148"/>
        <end position="167"/>
    </location>
</feature>
<evidence type="ECO:0000313" key="9">
    <source>
        <dbReference type="Proteomes" id="UP001208656"/>
    </source>
</evidence>
<dbReference type="Pfam" id="PF07690">
    <property type="entry name" value="MFS_1"/>
    <property type="match status" value="1"/>
</dbReference>
<dbReference type="CDD" id="cd06174">
    <property type="entry name" value="MFS"/>
    <property type="match status" value="1"/>
</dbReference>
<keyword evidence="4 6" id="KW-1133">Transmembrane helix</keyword>
<dbReference type="SUPFAM" id="SSF103473">
    <property type="entry name" value="MFS general substrate transporter"/>
    <property type="match status" value="1"/>
</dbReference>
<evidence type="ECO:0000256" key="2">
    <source>
        <dbReference type="ARBA" id="ARBA00022448"/>
    </source>
</evidence>
<feature type="transmembrane region" description="Helical" evidence="6">
    <location>
        <begin position="283"/>
        <end position="301"/>
    </location>
</feature>
<proteinExistence type="predicted"/>
<dbReference type="PROSITE" id="PS50850">
    <property type="entry name" value="MFS"/>
    <property type="match status" value="1"/>
</dbReference>
<dbReference type="InterPro" id="IPR020846">
    <property type="entry name" value="MFS_dom"/>
</dbReference>
<gene>
    <name evidence="8" type="ORF">OEV82_07485</name>
</gene>
<keyword evidence="3 6" id="KW-0812">Transmembrane</keyword>
<feature type="transmembrane region" description="Helical" evidence="6">
    <location>
        <begin position="12"/>
        <end position="34"/>
    </location>
</feature>
<evidence type="ECO:0000259" key="7">
    <source>
        <dbReference type="PROSITE" id="PS50850"/>
    </source>
</evidence>
<dbReference type="InterPro" id="IPR036259">
    <property type="entry name" value="MFS_trans_sf"/>
</dbReference>
<feature type="transmembrane region" description="Helical" evidence="6">
    <location>
        <begin position="54"/>
        <end position="75"/>
    </location>
</feature>
<feature type="transmembrane region" description="Helical" evidence="6">
    <location>
        <begin position="307"/>
        <end position="329"/>
    </location>
</feature>
<name>A0ABT2WFV0_9BACI</name>